<dbReference type="EMBL" id="LATX01001637">
    <property type="protein sequence ID" value="KTB39760.1"/>
    <property type="molecule type" value="Genomic_DNA"/>
</dbReference>
<gene>
    <name evidence="2" type="ORF">WG66_151</name>
    <name evidence="1" type="ORF">WG66_7662</name>
</gene>
<sequence>MQNFNLGKGLVN</sequence>
<evidence type="ECO:0000313" key="1">
    <source>
        <dbReference type="EMBL" id="KTB39760.1"/>
    </source>
</evidence>
<proteinExistence type="predicted"/>
<accession>A0A0W0FTW9</accession>
<dbReference type="Proteomes" id="UP000054988">
    <property type="component" value="Unassembled WGS sequence"/>
</dbReference>
<dbReference type="EMBL" id="LATX01000067">
    <property type="protein sequence ID" value="KTB47271.1"/>
    <property type="molecule type" value="Genomic_DNA"/>
</dbReference>
<evidence type="ECO:0000313" key="3">
    <source>
        <dbReference type="Proteomes" id="UP000054988"/>
    </source>
</evidence>
<comment type="caution">
    <text evidence="1">The sequence shown here is derived from an EMBL/GenBank/DDBJ whole genome shotgun (WGS) entry which is preliminary data.</text>
</comment>
<organism evidence="1 3">
    <name type="scientific">Moniliophthora roreri</name>
    <name type="common">Frosty pod rot fungus</name>
    <name type="synonym">Monilia roreri</name>
    <dbReference type="NCBI Taxonomy" id="221103"/>
    <lineage>
        <taxon>Eukaryota</taxon>
        <taxon>Fungi</taxon>
        <taxon>Dikarya</taxon>
        <taxon>Basidiomycota</taxon>
        <taxon>Agaricomycotina</taxon>
        <taxon>Agaricomycetes</taxon>
        <taxon>Agaricomycetidae</taxon>
        <taxon>Agaricales</taxon>
        <taxon>Marasmiineae</taxon>
        <taxon>Marasmiaceae</taxon>
        <taxon>Moniliophthora</taxon>
    </lineage>
</organism>
<reference evidence="1 3" key="1">
    <citation type="submission" date="2015-12" db="EMBL/GenBank/DDBJ databases">
        <title>Draft genome sequence of Moniliophthora roreri, the causal agent of frosty pod rot of cacao.</title>
        <authorList>
            <person name="Aime M.C."/>
            <person name="Diaz-Valderrama J.R."/>
            <person name="Kijpornyongpan T."/>
            <person name="Phillips-Mora W."/>
        </authorList>
    </citation>
    <scope>NUCLEOTIDE SEQUENCE [LARGE SCALE GENOMIC DNA]</scope>
    <source>
        <strain evidence="1 3">MCA 2952</strain>
    </source>
</reference>
<name>A0A0W0FTW9_MONRR</name>
<evidence type="ECO:0000313" key="2">
    <source>
        <dbReference type="EMBL" id="KTB47271.1"/>
    </source>
</evidence>
<protein>
    <submittedName>
        <fullName evidence="1">Uncharacterized protein</fullName>
    </submittedName>
</protein>